<name>A0A8R1IFZ2_CAEJA</name>
<keyword evidence="2" id="KW-1185">Reference proteome</keyword>
<sequence length="44" mass="5044">MKPSRNIAAAVPYIRLGRTAALNFTFRPYHYVSKRPGHPEVRTC</sequence>
<organism evidence="1 2">
    <name type="scientific">Caenorhabditis japonica</name>
    <dbReference type="NCBI Taxonomy" id="281687"/>
    <lineage>
        <taxon>Eukaryota</taxon>
        <taxon>Metazoa</taxon>
        <taxon>Ecdysozoa</taxon>
        <taxon>Nematoda</taxon>
        <taxon>Chromadorea</taxon>
        <taxon>Rhabditida</taxon>
        <taxon>Rhabditina</taxon>
        <taxon>Rhabditomorpha</taxon>
        <taxon>Rhabditoidea</taxon>
        <taxon>Rhabditidae</taxon>
        <taxon>Peloderinae</taxon>
        <taxon>Caenorhabditis</taxon>
    </lineage>
</organism>
<dbReference type="EnsemblMetazoa" id="CJA32129.1">
    <property type="protein sequence ID" value="CJA32129.1"/>
    <property type="gene ID" value="WBGene00207976"/>
</dbReference>
<proteinExistence type="predicted"/>
<reference evidence="2" key="1">
    <citation type="submission" date="2010-08" db="EMBL/GenBank/DDBJ databases">
        <authorList>
            <consortium name="Caenorhabditis japonica Sequencing Consortium"/>
            <person name="Wilson R.K."/>
        </authorList>
    </citation>
    <scope>NUCLEOTIDE SEQUENCE [LARGE SCALE GENOMIC DNA]</scope>
    <source>
        <strain evidence="2">DF5081</strain>
    </source>
</reference>
<evidence type="ECO:0000313" key="1">
    <source>
        <dbReference type="EnsemblMetazoa" id="CJA32129.1"/>
    </source>
</evidence>
<protein>
    <submittedName>
        <fullName evidence="1">Uncharacterized protein</fullName>
    </submittedName>
</protein>
<reference evidence="1" key="2">
    <citation type="submission" date="2022-06" db="UniProtKB">
        <authorList>
            <consortium name="EnsemblMetazoa"/>
        </authorList>
    </citation>
    <scope>IDENTIFICATION</scope>
    <source>
        <strain evidence="1">DF5081</strain>
    </source>
</reference>
<dbReference type="Proteomes" id="UP000005237">
    <property type="component" value="Unassembled WGS sequence"/>
</dbReference>
<accession>A0A8R1IFZ2</accession>
<evidence type="ECO:0000313" key="2">
    <source>
        <dbReference type="Proteomes" id="UP000005237"/>
    </source>
</evidence>